<reference evidence="10" key="1">
    <citation type="journal article" date="2023" name="Mol. Biol. Evol.">
        <title>Third-Generation Sequencing Reveals the Adaptive Role of the Epigenome in Three Deep-Sea Polychaetes.</title>
        <authorList>
            <person name="Perez M."/>
            <person name="Aroh O."/>
            <person name="Sun Y."/>
            <person name="Lan Y."/>
            <person name="Juniper S.K."/>
            <person name="Young C.R."/>
            <person name="Angers B."/>
            <person name="Qian P.Y."/>
        </authorList>
    </citation>
    <scope>NUCLEOTIDE SEQUENCE</scope>
    <source>
        <strain evidence="10">P08H-3</strain>
    </source>
</reference>
<organism evidence="10 11">
    <name type="scientific">Paralvinella palmiformis</name>
    <dbReference type="NCBI Taxonomy" id="53620"/>
    <lineage>
        <taxon>Eukaryota</taxon>
        <taxon>Metazoa</taxon>
        <taxon>Spiralia</taxon>
        <taxon>Lophotrochozoa</taxon>
        <taxon>Annelida</taxon>
        <taxon>Polychaeta</taxon>
        <taxon>Sedentaria</taxon>
        <taxon>Canalipalpata</taxon>
        <taxon>Terebellida</taxon>
        <taxon>Terebelliformia</taxon>
        <taxon>Alvinellidae</taxon>
        <taxon>Paralvinella</taxon>
    </lineage>
</organism>
<feature type="transmembrane region" description="Helical" evidence="8">
    <location>
        <begin position="41"/>
        <end position="61"/>
    </location>
</feature>
<sequence length="104" mass="11713">MGFSTDKLCVFIGLLSLVHAAYSAAQHRAYLRLTKQEFTSLPADVLLQCVLSIVLACYGIVRVVGEFRAIKASLELEKRTWDTLGNRPSFYTFSHRGRFLFHSG</sequence>
<feature type="signal peptide" evidence="9">
    <location>
        <begin position="1"/>
        <end position="20"/>
    </location>
</feature>
<evidence type="ECO:0000313" key="11">
    <source>
        <dbReference type="Proteomes" id="UP001208570"/>
    </source>
</evidence>
<evidence type="ECO:0000256" key="1">
    <source>
        <dbReference type="ARBA" id="ARBA00004477"/>
    </source>
</evidence>
<comment type="caution">
    <text evidence="10">The sequence shown here is derived from an EMBL/GenBank/DDBJ whole genome shotgun (WGS) entry which is preliminary data.</text>
</comment>
<evidence type="ECO:0000256" key="8">
    <source>
        <dbReference type="RuleBase" id="RU367002"/>
    </source>
</evidence>
<dbReference type="GO" id="GO:0031901">
    <property type="term" value="C:early endosome membrane"/>
    <property type="evidence" value="ECO:0007669"/>
    <property type="project" value="UniProtKB-SubCell"/>
</dbReference>
<keyword evidence="8" id="KW-0967">Endosome</keyword>
<keyword evidence="5 8" id="KW-0256">Endoplasmic reticulum</keyword>
<dbReference type="InterPro" id="IPR018937">
    <property type="entry name" value="MMgT"/>
</dbReference>
<dbReference type="GO" id="GO:0000139">
    <property type="term" value="C:Golgi membrane"/>
    <property type="evidence" value="ECO:0007669"/>
    <property type="project" value="UniProtKB-SubCell"/>
</dbReference>
<comment type="subunit">
    <text evidence="3">Component of the ER membrane protein complex (EMC).</text>
</comment>
<keyword evidence="11" id="KW-1185">Reference proteome</keyword>
<keyword evidence="4 8" id="KW-0812">Transmembrane</keyword>
<evidence type="ECO:0000256" key="6">
    <source>
        <dbReference type="ARBA" id="ARBA00022989"/>
    </source>
</evidence>
<feature type="chain" id="PRO_5042205024" description="Membrane magnesium transporter" evidence="9">
    <location>
        <begin position="21"/>
        <end position="104"/>
    </location>
</feature>
<gene>
    <name evidence="10" type="ORF">LSH36_538g02064</name>
</gene>
<evidence type="ECO:0000256" key="5">
    <source>
        <dbReference type="ARBA" id="ARBA00022824"/>
    </source>
</evidence>
<dbReference type="PANTHER" id="PTHR21181:SF7">
    <property type="entry name" value="ER MEMBRANE PROTEIN COMPLEX SUBUNIT 5"/>
    <property type="match status" value="1"/>
</dbReference>
<comment type="similarity">
    <text evidence="2 8">Belongs to the membrane magnesium transporter (TC 1.A.67) family.</text>
</comment>
<comment type="caution">
    <text evidence="8">Lacks conserved residue(s) required for the propagation of feature annotation.</text>
</comment>
<dbReference type="GO" id="GO:0005886">
    <property type="term" value="C:plasma membrane"/>
    <property type="evidence" value="ECO:0007669"/>
    <property type="project" value="TreeGrafter"/>
</dbReference>
<evidence type="ECO:0000256" key="7">
    <source>
        <dbReference type="ARBA" id="ARBA00023136"/>
    </source>
</evidence>
<keyword evidence="9" id="KW-0732">Signal</keyword>
<evidence type="ECO:0000256" key="9">
    <source>
        <dbReference type="SAM" id="SignalP"/>
    </source>
</evidence>
<comment type="subcellular location">
    <subcellularLocation>
        <location evidence="1">Endoplasmic reticulum membrane</location>
        <topology evidence="1">Multi-pass membrane protein</topology>
    </subcellularLocation>
    <subcellularLocation>
        <location evidence="8">Golgi apparatus membrane</location>
        <topology evidence="8">Multi-pass membrane protein</topology>
    </subcellularLocation>
    <subcellularLocation>
        <location evidence="8">Early endosome membrane</location>
        <topology evidence="8">Multi-pass membrane protein</topology>
    </subcellularLocation>
</comment>
<evidence type="ECO:0000256" key="3">
    <source>
        <dbReference type="ARBA" id="ARBA00011276"/>
    </source>
</evidence>
<dbReference type="GO" id="GO:0022890">
    <property type="term" value="F:inorganic cation transmembrane transporter activity"/>
    <property type="evidence" value="ECO:0007669"/>
    <property type="project" value="TreeGrafter"/>
</dbReference>
<keyword evidence="8" id="KW-0333">Golgi apparatus</keyword>
<comment type="function">
    <text evidence="8">Part of the endoplasmic reticulum membrane protein complex (EMC) that enables the energy-independent insertion into endoplasmic reticulum membranes of newly synthesized membrane proteins. May be involved in Mg(2+) transport.</text>
</comment>
<dbReference type="Proteomes" id="UP001208570">
    <property type="component" value="Unassembled WGS sequence"/>
</dbReference>
<proteinExistence type="inferred from homology"/>
<keyword evidence="7 8" id="KW-0472">Membrane</keyword>
<dbReference type="EMBL" id="JAODUP010000538">
    <property type="protein sequence ID" value="KAK2147746.1"/>
    <property type="molecule type" value="Genomic_DNA"/>
</dbReference>
<name>A0AAD9MXV3_9ANNE</name>
<dbReference type="PANTHER" id="PTHR21181">
    <property type="match status" value="1"/>
</dbReference>
<keyword evidence="6 8" id="KW-1133">Transmembrane helix</keyword>
<evidence type="ECO:0000313" key="10">
    <source>
        <dbReference type="EMBL" id="KAK2147746.1"/>
    </source>
</evidence>
<evidence type="ECO:0000256" key="4">
    <source>
        <dbReference type="ARBA" id="ARBA00022692"/>
    </source>
</evidence>
<keyword evidence="8" id="KW-0813">Transport</keyword>
<dbReference type="GO" id="GO:0072546">
    <property type="term" value="C:EMC complex"/>
    <property type="evidence" value="ECO:0007669"/>
    <property type="project" value="UniProtKB-UniRule"/>
</dbReference>
<keyword evidence="8" id="KW-0460">Magnesium</keyword>
<dbReference type="AlphaFoldDB" id="A0AAD9MXV3"/>
<dbReference type="Pfam" id="PF10270">
    <property type="entry name" value="MMgT"/>
    <property type="match status" value="1"/>
</dbReference>
<accession>A0AAD9MXV3</accession>
<protein>
    <recommendedName>
        <fullName evidence="8">Membrane magnesium transporter</fullName>
    </recommendedName>
</protein>
<evidence type="ECO:0000256" key="2">
    <source>
        <dbReference type="ARBA" id="ARBA00006109"/>
    </source>
</evidence>